<proteinExistence type="inferred from homology"/>
<comment type="caution">
    <text evidence="8">The sequence shown here is derived from an EMBL/GenBank/DDBJ whole genome shotgun (WGS) entry which is preliminary data.</text>
</comment>
<keyword evidence="5" id="KW-0804">Transcription</keyword>
<feature type="domain" description="RNA polymerase sigma factor 70 region 4 type 2" evidence="7">
    <location>
        <begin position="105"/>
        <end position="157"/>
    </location>
</feature>
<dbReference type="Pfam" id="PF08281">
    <property type="entry name" value="Sigma70_r4_2"/>
    <property type="match status" value="1"/>
</dbReference>
<evidence type="ECO:0000256" key="4">
    <source>
        <dbReference type="ARBA" id="ARBA00023125"/>
    </source>
</evidence>
<dbReference type="InterPro" id="IPR014284">
    <property type="entry name" value="RNA_pol_sigma-70_dom"/>
</dbReference>
<dbReference type="InterPro" id="IPR013249">
    <property type="entry name" value="RNA_pol_sigma70_r4_t2"/>
</dbReference>
<sequence>MDAASFKQQFLPCHAKLYRVAFRLMGNVQDAEDMVQEAYLKLWKKRDELSEVASIEAYCVTLIKNLCYDSLRSCRPDEDSRLPEELKLPTDSNIAREIEQKDEARQVKRLIRQLPRSQQQIILLRDVNDCSYEEIEQVTGLTAVNIRVLLSRARKKIREQFNEIMNYESK</sequence>
<evidence type="ECO:0000256" key="5">
    <source>
        <dbReference type="ARBA" id="ARBA00023163"/>
    </source>
</evidence>
<name>U6RFW8_9BACT</name>
<evidence type="ECO:0000256" key="2">
    <source>
        <dbReference type="ARBA" id="ARBA00023015"/>
    </source>
</evidence>
<keyword evidence="9" id="KW-1185">Reference proteome</keyword>
<dbReference type="Gene3D" id="1.10.10.10">
    <property type="entry name" value="Winged helix-like DNA-binding domain superfamily/Winged helix DNA-binding domain"/>
    <property type="match status" value="1"/>
</dbReference>
<dbReference type="STRING" id="1121098.HMPREF1534_02582"/>
<dbReference type="AlphaFoldDB" id="U6RFW8"/>
<keyword evidence="3" id="KW-0731">Sigma factor</keyword>
<dbReference type="EMBL" id="AQHY01000028">
    <property type="protein sequence ID" value="EOA54108.1"/>
    <property type="molecule type" value="Genomic_DNA"/>
</dbReference>
<organism evidence="8 9">
    <name type="scientific">Phocaeicola massiliensis B84634 = Timone 84634 = DSM 17679 = JCM 13223</name>
    <dbReference type="NCBI Taxonomy" id="1121098"/>
    <lineage>
        <taxon>Bacteria</taxon>
        <taxon>Pseudomonadati</taxon>
        <taxon>Bacteroidota</taxon>
        <taxon>Bacteroidia</taxon>
        <taxon>Bacteroidales</taxon>
        <taxon>Bacteroidaceae</taxon>
        <taxon>Phocaeicola</taxon>
    </lineage>
</organism>
<dbReference type="InterPro" id="IPR039425">
    <property type="entry name" value="RNA_pol_sigma-70-like"/>
</dbReference>
<keyword evidence="2" id="KW-0805">Transcription regulation</keyword>
<dbReference type="GO" id="GO:0006352">
    <property type="term" value="P:DNA-templated transcription initiation"/>
    <property type="evidence" value="ECO:0007669"/>
    <property type="project" value="InterPro"/>
</dbReference>
<evidence type="ECO:0000256" key="3">
    <source>
        <dbReference type="ARBA" id="ARBA00023082"/>
    </source>
</evidence>
<dbReference type="GO" id="GO:0016987">
    <property type="term" value="F:sigma factor activity"/>
    <property type="evidence" value="ECO:0007669"/>
    <property type="project" value="UniProtKB-KW"/>
</dbReference>
<comment type="similarity">
    <text evidence="1">Belongs to the sigma-70 factor family. ECF subfamily.</text>
</comment>
<reference evidence="8 9" key="1">
    <citation type="submission" date="2013-04" db="EMBL/GenBank/DDBJ databases">
        <title>The Genome Sequence of Bacteroides massiliensis DSM 17679.</title>
        <authorList>
            <consortium name="The Broad Institute Genomics Platform"/>
            <person name="Earl A."/>
            <person name="Ward D."/>
            <person name="Feldgarden M."/>
            <person name="Gevers D."/>
            <person name="Martens E."/>
            <person name="Fenner L."/>
            <person name="Roux V."/>
            <person name="Mallet M.N."/>
            <person name="Raoult D."/>
            <person name="Walker B."/>
            <person name="Young S."/>
            <person name="Zeng Q."/>
            <person name="Gargeya S."/>
            <person name="Fitzgerald M."/>
            <person name="Haas B."/>
            <person name="Abouelleil A."/>
            <person name="Allen A.W."/>
            <person name="Alvarado L."/>
            <person name="Arachchi H.M."/>
            <person name="Berlin A.M."/>
            <person name="Chapman S.B."/>
            <person name="Gainer-Dewar J."/>
            <person name="Goldberg J."/>
            <person name="Griggs A."/>
            <person name="Gujja S."/>
            <person name="Hansen M."/>
            <person name="Howarth C."/>
            <person name="Imamovic A."/>
            <person name="Ireland A."/>
            <person name="Larimer J."/>
            <person name="McCowan C."/>
            <person name="Murphy C."/>
            <person name="Pearson M."/>
            <person name="Poon T.W."/>
            <person name="Priest M."/>
            <person name="Roberts A."/>
            <person name="Saif S."/>
            <person name="Shea T."/>
            <person name="Sisk P."/>
            <person name="Sykes S."/>
            <person name="Wortman J."/>
            <person name="Nusbaum C."/>
            <person name="Birren B."/>
        </authorList>
    </citation>
    <scope>NUCLEOTIDE SEQUENCE [LARGE SCALE GENOMIC DNA]</scope>
    <source>
        <strain evidence="9">B84634 / Timone 84634 / DSM 17679 / JCM 13223</strain>
    </source>
</reference>
<dbReference type="eggNOG" id="COG1595">
    <property type="taxonomic scope" value="Bacteria"/>
</dbReference>
<feature type="domain" description="RNA polymerase sigma-70 region 2" evidence="6">
    <location>
        <begin position="14"/>
        <end position="73"/>
    </location>
</feature>
<dbReference type="SUPFAM" id="SSF88659">
    <property type="entry name" value="Sigma3 and sigma4 domains of RNA polymerase sigma factors"/>
    <property type="match status" value="1"/>
</dbReference>
<protein>
    <submittedName>
        <fullName evidence="8">Sigma-70 family RNA polymerase sigma factor</fullName>
    </submittedName>
</protein>
<dbReference type="RefSeq" id="WP_005941801.1">
    <property type="nucleotide sequence ID" value="NZ_KB890322.1"/>
</dbReference>
<evidence type="ECO:0000313" key="9">
    <source>
        <dbReference type="Proteomes" id="UP000017831"/>
    </source>
</evidence>
<dbReference type="InterPro" id="IPR013325">
    <property type="entry name" value="RNA_pol_sigma_r2"/>
</dbReference>
<dbReference type="OrthoDB" id="795989at2"/>
<dbReference type="InterPro" id="IPR036388">
    <property type="entry name" value="WH-like_DNA-bd_sf"/>
</dbReference>
<evidence type="ECO:0000259" key="7">
    <source>
        <dbReference type="Pfam" id="PF08281"/>
    </source>
</evidence>
<dbReference type="Proteomes" id="UP000017831">
    <property type="component" value="Unassembled WGS sequence"/>
</dbReference>
<dbReference type="Gene3D" id="1.10.1740.10">
    <property type="match status" value="1"/>
</dbReference>
<gene>
    <name evidence="8" type="ORF">HMPREF1534_02582</name>
</gene>
<dbReference type="InterPro" id="IPR013324">
    <property type="entry name" value="RNA_pol_sigma_r3/r4-like"/>
</dbReference>
<dbReference type="PANTHER" id="PTHR43133:SF8">
    <property type="entry name" value="RNA POLYMERASE SIGMA FACTOR HI_1459-RELATED"/>
    <property type="match status" value="1"/>
</dbReference>
<evidence type="ECO:0000256" key="1">
    <source>
        <dbReference type="ARBA" id="ARBA00010641"/>
    </source>
</evidence>
<dbReference type="CDD" id="cd06171">
    <property type="entry name" value="Sigma70_r4"/>
    <property type="match status" value="1"/>
</dbReference>
<dbReference type="GO" id="GO:0003677">
    <property type="term" value="F:DNA binding"/>
    <property type="evidence" value="ECO:0007669"/>
    <property type="project" value="UniProtKB-KW"/>
</dbReference>
<dbReference type="NCBIfam" id="TIGR02937">
    <property type="entry name" value="sigma70-ECF"/>
    <property type="match status" value="1"/>
</dbReference>
<accession>U6RFW8</accession>
<evidence type="ECO:0000313" key="8">
    <source>
        <dbReference type="EMBL" id="EOA54108.1"/>
    </source>
</evidence>
<dbReference type="HOGENOM" id="CLU_047691_4_4_10"/>
<dbReference type="GeneID" id="60061507"/>
<dbReference type="Pfam" id="PF04542">
    <property type="entry name" value="Sigma70_r2"/>
    <property type="match status" value="1"/>
</dbReference>
<dbReference type="PANTHER" id="PTHR43133">
    <property type="entry name" value="RNA POLYMERASE ECF-TYPE SIGMA FACTO"/>
    <property type="match status" value="1"/>
</dbReference>
<keyword evidence="4" id="KW-0238">DNA-binding</keyword>
<dbReference type="PATRIC" id="fig|1121098.3.peg.2620"/>
<evidence type="ECO:0000259" key="6">
    <source>
        <dbReference type="Pfam" id="PF04542"/>
    </source>
</evidence>
<dbReference type="SUPFAM" id="SSF88946">
    <property type="entry name" value="Sigma2 domain of RNA polymerase sigma factors"/>
    <property type="match status" value="1"/>
</dbReference>
<dbReference type="InterPro" id="IPR007627">
    <property type="entry name" value="RNA_pol_sigma70_r2"/>
</dbReference>